<dbReference type="EMBL" id="ANKD01000717">
    <property type="protein sequence ID" value="EPC70081.1"/>
    <property type="molecule type" value="Genomic_DNA"/>
</dbReference>
<protein>
    <submittedName>
        <fullName evidence="1">Glutathione amide reductase</fullName>
    </submittedName>
</protein>
<dbReference type="InterPro" id="IPR036188">
    <property type="entry name" value="FAD/NAD-bd_sf"/>
</dbReference>
<dbReference type="SUPFAM" id="SSF51905">
    <property type="entry name" value="FAD/NAD(P)-binding domain"/>
    <property type="match status" value="1"/>
</dbReference>
<evidence type="ECO:0000313" key="2">
    <source>
        <dbReference type="Proteomes" id="UP000014252"/>
    </source>
</evidence>
<dbReference type="Proteomes" id="UP000014252">
    <property type="component" value="Unassembled WGS sequence"/>
</dbReference>
<dbReference type="AlphaFoldDB" id="A0A8E0IPQ5"/>
<comment type="caution">
    <text evidence="1">The sequence shown here is derived from an EMBL/GenBank/DDBJ whole genome shotgun (WGS) entry which is preliminary data.</text>
</comment>
<accession>A0A8E0IPQ5</accession>
<evidence type="ECO:0000313" key="1">
    <source>
        <dbReference type="EMBL" id="EPC70081.1"/>
    </source>
</evidence>
<name>A0A8E0IPQ5_LACPA</name>
<gene>
    <name evidence="1" type="ORF">Lpp71_14312</name>
</gene>
<reference evidence="1 2" key="1">
    <citation type="journal article" date="2013" name="PLoS ONE">
        <title>Lactobacillus paracasei comparative genomics: towards species pan-genome definition and exploitation of diversity.</title>
        <authorList>
            <person name="Smokvina T."/>
            <person name="Wels M."/>
            <person name="Polka J."/>
            <person name="Chervaux C."/>
            <person name="Brisse S."/>
            <person name="Boekhorst J."/>
            <person name="van Hylckama Vlieg J.E."/>
            <person name="Siezen R.J."/>
        </authorList>
    </citation>
    <scope>NUCLEOTIDE SEQUENCE [LARGE SCALE GENOMIC DNA]</scope>
    <source>
        <strain evidence="1 2">Lpp71</strain>
    </source>
</reference>
<organism evidence="1 2">
    <name type="scientific">Lacticaseibacillus paracasei subsp. paracasei Lpp71</name>
    <dbReference type="NCBI Taxonomy" id="1256207"/>
    <lineage>
        <taxon>Bacteria</taxon>
        <taxon>Bacillati</taxon>
        <taxon>Bacillota</taxon>
        <taxon>Bacilli</taxon>
        <taxon>Lactobacillales</taxon>
        <taxon>Lactobacillaceae</taxon>
        <taxon>Lacticaseibacillus</taxon>
    </lineage>
</organism>
<feature type="non-terminal residue" evidence="1">
    <location>
        <position position="30"/>
    </location>
</feature>
<proteinExistence type="predicted"/>
<sequence>MAYDYGTIVIGGGPGGLAAAYGLAAKQKVL</sequence>